<dbReference type="Pfam" id="PF00249">
    <property type="entry name" value="Myb_DNA-binding"/>
    <property type="match status" value="1"/>
</dbReference>
<evidence type="ECO:0000259" key="2">
    <source>
        <dbReference type="PROSITE" id="PS51294"/>
    </source>
</evidence>
<dbReference type="GO" id="GO:0005634">
    <property type="term" value="C:nucleus"/>
    <property type="evidence" value="ECO:0007669"/>
    <property type="project" value="TreeGrafter"/>
</dbReference>
<dbReference type="PROSITE" id="PS50090">
    <property type="entry name" value="MYB_LIKE"/>
    <property type="match status" value="2"/>
</dbReference>
<dbReference type="OrthoDB" id="2143914at2759"/>
<dbReference type="Proteomes" id="UP000789572">
    <property type="component" value="Unassembled WGS sequence"/>
</dbReference>
<dbReference type="GO" id="GO:0000978">
    <property type="term" value="F:RNA polymerase II cis-regulatory region sequence-specific DNA binding"/>
    <property type="evidence" value="ECO:0007669"/>
    <property type="project" value="TreeGrafter"/>
</dbReference>
<organism evidence="3 4">
    <name type="scientific">Paraglomus occultum</name>
    <dbReference type="NCBI Taxonomy" id="144539"/>
    <lineage>
        <taxon>Eukaryota</taxon>
        <taxon>Fungi</taxon>
        <taxon>Fungi incertae sedis</taxon>
        <taxon>Mucoromycota</taxon>
        <taxon>Glomeromycotina</taxon>
        <taxon>Glomeromycetes</taxon>
        <taxon>Paraglomerales</taxon>
        <taxon>Paraglomeraceae</taxon>
        <taxon>Paraglomus</taxon>
    </lineage>
</organism>
<proteinExistence type="predicted"/>
<dbReference type="InterPro" id="IPR009057">
    <property type="entry name" value="Homeodomain-like_sf"/>
</dbReference>
<dbReference type="SUPFAM" id="SSF46689">
    <property type="entry name" value="Homeodomain-like"/>
    <property type="match status" value="1"/>
</dbReference>
<evidence type="ECO:0000259" key="1">
    <source>
        <dbReference type="PROSITE" id="PS50090"/>
    </source>
</evidence>
<gene>
    <name evidence="3" type="ORF">POCULU_LOCUS7331</name>
</gene>
<evidence type="ECO:0000313" key="3">
    <source>
        <dbReference type="EMBL" id="CAG8598265.1"/>
    </source>
</evidence>
<dbReference type="InterPro" id="IPR001005">
    <property type="entry name" value="SANT/Myb"/>
</dbReference>
<dbReference type="InterPro" id="IPR017930">
    <property type="entry name" value="Myb_dom"/>
</dbReference>
<dbReference type="PANTHER" id="PTHR45614">
    <property type="entry name" value="MYB PROTEIN-RELATED"/>
    <property type="match status" value="1"/>
</dbReference>
<comment type="caution">
    <text evidence="3">The sequence shown here is derived from an EMBL/GenBank/DDBJ whole genome shotgun (WGS) entry which is preliminary data.</text>
</comment>
<dbReference type="PANTHER" id="PTHR45614:SF232">
    <property type="entry name" value="TRANSCRIPTION FACTOR MYB3R-2"/>
    <property type="match status" value="1"/>
</dbReference>
<evidence type="ECO:0000313" key="4">
    <source>
        <dbReference type="Proteomes" id="UP000789572"/>
    </source>
</evidence>
<protein>
    <submittedName>
        <fullName evidence="3">9219_t:CDS:1</fullName>
    </submittedName>
</protein>
<feature type="non-terminal residue" evidence="3">
    <location>
        <position position="227"/>
    </location>
</feature>
<dbReference type="GO" id="GO:0000981">
    <property type="term" value="F:DNA-binding transcription factor activity, RNA polymerase II-specific"/>
    <property type="evidence" value="ECO:0007669"/>
    <property type="project" value="TreeGrafter"/>
</dbReference>
<dbReference type="AlphaFoldDB" id="A0A9N9CDU6"/>
<name>A0A9N9CDU6_9GLOM</name>
<accession>A0A9N9CDU6</accession>
<sequence>MTELYYQLEKQGHRTPEVDAIVEAYGLHNWEKNSNHHPSRNGKQMRERWLSHLKGVNKKAFSDIEVATVYYLHDVGKKRWSDISKQLENGRTANSCKNVYHNIVHKKLAKNYEKTAREYIKLYLSTKGLSHQVSSVEGKVTMGFNNFKEAEALSKQNSWNKVKSALDKFGNKVNLAVDESENQINLTVVKSENQMDLAVDEFWNREDLKAYSWQVLQTDFGSLEQKR</sequence>
<feature type="domain" description="Myb-like" evidence="1">
    <location>
        <begin position="21"/>
        <end position="53"/>
    </location>
</feature>
<dbReference type="EMBL" id="CAJVPJ010001625">
    <property type="protein sequence ID" value="CAG8598265.1"/>
    <property type="molecule type" value="Genomic_DNA"/>
</dbReference>
<dbReference type="InterPro" id="IPR050560">
    <property type="entry name" value="MYB_TF"/>
</dbReference>
<feature type="domain" description="Myb-like" evidence="1">
    <location>
        <begin position="76"/>
        <end position="104"/>
    </location>
</feature>
<feature type="domain" description="HTH myb-type" evidence="2">
    <location>
        <begin position="76"/>
        <end position="108"/>
    </location>
</feature>
<reference evidence="3" key="1">
    <citation type="submission" date="2021-06" db="EMBL/GenBank/DDBJ databases">
        <authorList>
            <person name="Kallberg Y."/>
            <person name="Tangrot J."/>
            <person name="Rosling A."/>
        </authorList>
    </citation>
    <scope>NUCLEOTIDE SEQUENCE</scope>
    <source>
        <strain evidence="3">IA702</strain>
    </source>
</reference>
<keyword evidence="4" id="KW-1185">Reference proteome</keyword>
<dbReference type="Gene3D" id="1.10.10.60">
    <property type="entry name" value="Homeodomain-like"/>
    <property type="match status" value="2"/>
</dbReference>
<dbReference type="PROSITE" id="PS51294">
    <property type="entry name" value="HTH_MYB"/>
    <property type="match status" value="1"/>
</dbReference>